<dbReference type="Gene3D" id="2.170.120.20">
    <property type="entry name" value="Ribosomal protein L25, beta domain"/>
    <property type="match status" value="1"/>
</dbReference>
<evidence type="ECO:0000313" key="10">
    <source>
        <dbReference type="Proteomes" id="UP000033859"/>
    </source>
</evidence>
<feature type="compositionally biased region" description="Acidic residues" evidence="6">
    <location>
        <begin position="180"/>
        <end position="190"/>
    </location>
</feature>
<evidence type="ECO:0000313" key="9">
    <source>
        <dbReference type="EMBL" id="KKS25215.1"/>
    </source>
</evidence>
<dbReference type="InterPro" id="IPR020056">
    <property type="entry name" value="Rbsml_bL25/Gln-tRNA_synth_N"/>
</dbReference>
<comment type="caution">
    <text evidence="9">The sequence shown here is derived from an EMBL/GenBank/DDBJ whole genome shotgun (WGS) entry which is preliminary data.</text>
</comment>
<dbReference type="InterPro" id="IPR001021">
    <property type="entry name" value="Ribosomal_bL25_long"/>
</dbReference>
<accession>A0A0G0XJX1</accession>
<evidence type="ECO:0000256" key="5">
    <source>
        <dbReference type="HAMAP-Rule" id="MF_01334"/>
    </source>
</evidence>
<evidence type="ECO:0000256" key="1">
    <source>
        <dbReference type="ARBA" id="ARBA00022730"/>
    </source>
</evidence>
<dbReference type="Pfam" id="PF14693">
    <property type="entry name" value="Ribosomal_TL5_C"/>
    <property type="match status" value="1"/>
</dbReference>
<comment type="subunit">
    <text evidence="5">Part of the 50S ribosomal subunit; part of the 5S rRNA/L5/L18/L25 subcomplex. Contacts the 5S rRNA. Binds to the 5S rRNA independently of L5 and L18.</text>
</comment>
<feature type="domain" description="Large ribosomal subunit protein bL25 L25" evidence="7">
    <location>
        <begin position="4"/>
        <end position="89"/>
    </location>
</feature>
<dbReference type="GO" id="GO:0022625">
    <property type="term" value="C:cytosolic large ribosomal subunit"/>
    <property type="evidence" value="ECO:0007669"/>
    <property type="project" value="TreeGrafter"/>
</dbReference>
<dbReference type="InterPro" id="IPR037121">
    <property type="entry name" value="Ribosomal_bL25_C"/>
</dbReference>
<dbReference type="InterPro" id="IPR011035">
    <property type="entry name" value="Ribosomal_bL25/Gln-tRNA_synth"/>
</dbReference>
<evidence type="ECO:0000256" key="4">
    <source>
        <dbReference type="ARBA" id="ARBA00023274"/>
    </source>
</evidence>
<sequence length="242" mass="26196">MILLKAKKRDPKVSLGKMRKNGELPAVFYGKKEKTTPISVAFKDFVKVWKEAGESSVVNLKIEGGEDLEALIQDVDSDPVRSIPRHADFYVFEKGKKLKIKTPIEFTGVSPAVKDLGAILLKVLHELSIEALPKDLPKKIEVDIGSLKNFGDSVIARNIKLPTGVSLEENPEEVVVSVFEPEEEKEEEAPAPDLSAIEVEKKGKEAKEGEGAEAGTAPAAAPTKDAKPTTKDATAGKETKGK</sequence>
<feature type="region of interest" description="Disordered" evidence="6">
    <location>
        <begin position="179"/>
        <end position="242"/>
    </location>
</feature>
<dbReference type="InterPro" id="IPR020930">
    <property type="entry name" value="Ribosomal_uL5_bac-type"/>
</dbReference>
<dbReference type="Proteomes" id="UP000033859">
    <property type="component" value="Unassembled WGS sequence"/>
</dbReference>
<keyword evidence="4 5" id="KW-0687">Ribonucleoprotein</keyword>
<keyword evidence="3 5" id="KW-0689">Ribosomal protein</keyword>
<dbReference type="AlphaFoldDB" id="A0A0G0XJX1"/>
<dbReference type="GO" id="GO:0003735">
    <property type="term" value="F:structural constituent of ribosome"/>
    <property type="evidence" value="ECO:0007669"/>
    <property type="project" value="InterPro"/>
</dbReference>
<dbReference type="GO" id="GO:0008097">
    <property type="term" value="F:5S rRNA binding"/>
    <property type="evidence" value="ECO:0007669"/>
    <property type="project" value="InterPro"/>
</dbReference>
<dbReference type="InterPro" id="IPR029751">
    <property type="entry name" value="Ribosomal_L25_dom"/>
</dbReference>
<evidence type="ECO:0000256" key="2">
    <source>
        <dbReference type="ARBA" id="ARBA00022884"/>
    </source>
</evidence>
<dbReference type="PANTHER" id="PTHR33284">
    <property type="entry name" value="RIBOSOMAL PROTEIN L25/GLN-TRNA SYNTHETASE, ANTI-CODON-BINDING DOMAIN-CONTAINING PROTEIN"/>
    <property type="match status" value="1"/>
</dbReference>
<name>A0A0G0XJX1_9BACT</name>
<feature type="compositionally biased region" description="Basic and acidic residues" evidence="6">
    <location>
        <begin position="224"/>
        <end position="242"/>
    </location>
</feature>
<dbReference type="Gene3D" id="2.40.240.10">
    <property type="entry name" value="Ribosomal Protein L25, Chain P"/>
    <property type="match status" value="1"/>
</dbReference>
<dbReference type="CDD" id="cd00495">
    <property type="entry name" value="Ribosomal_L25_TL5_CTC"/>
    <property type="match status" value="1"/>
</dbReference>
<dbReference type="HAMAP" id="MF_01334">
    <property type="entry name" value="Ribosomal_bL25_CTC"/>
    <property type="match status" value="1"/>
</dbReference>
<feature type="compositionally biased region" description="Low complexity" evidence="6">
    <location>
        <begin position="213"/>
        <end position="223"/>
    </location>
</feature>
<feature type="compositionally biased region" description="Basic and acidic residues" evidence="6">
    <location>
        <begin position="198"/>
        <end position="210"/>
    </location>
</feature>
<evidence type="ECO:0000256" key="3">
    <source>
        <dbReference type="ARBA" id="ARBA00022980"/>
    </source>
</evidence>
<keyword evidence="2 5" id="KW-0694">RNA-binding</keyword>
<dbReference type="InterPro" id="IPR020057">
    <property type="entry name" value="Ribosomal_bL25_b-dom"/>
</dbReference>
<keyword evidence="1 5" id="KW-0699">rRNA-binding</keyword>
<evidence type="ECO:0000259" key="7">
    <source>
        <dbReference type="Pfam" id="PF01386"/>
    </source>
</evidence>
<reference evidence="9 10" key="1">
    <citation type="journal article" date="2015" name="Nature">
        <title>rRNA introns, odd ribosomes, and small enigmatic genomes across a large radiation of phyla.</title>
        <authorList>
            <person name="Brown C.T."/>
            <person name="Hug L.A."/>
            <person name="Thomas B.C."/>
            <person name="Sharon I."/>
            <person name="Castelle C.J."/>
            <person name="Singh A."/>
            <person name="Wilkins M.J."/>
            <person name="Williams K.H."/>
            <person name="Banfield J.F."/>
        </authorList>
    </citation>
    <scope>NUCLEOTIDE SEQUENCE [LARGE SCALE GENOMIC DNA]</scope>
</reference>
<dbReference type="Pfam" id="PF01386">
    <property type="entry name" value="Ribosomal_L25p"/>
    <property type="match status" value="1"/>
</dbReference>
<protein>
    <recommendedName>
        <fullName evidence="5">Large ribosomal subunit protein bL25</fullName>
    </recommendedName>
    <alternativeName>
        <fullName evidence="5">General stress protein CTC</fullName>
    </alternativeName>
</protein>
<proteinExistence type="inferred from homology"/>
<comment type="function">
    <text evidence="5">This is one of the proteins that binds to the 5S RNA in the ribosome where it forms part of the central protuberance.</text>
</comment>
<gene>
    <name evidence="5" type="primary">rplY</name>
    <name evidence="5" type="synonym">ctc</name>
    <name evidence="9" type="ORF">UU84_C0045G0003</name>
</gene>
<dbReference type="GO" id="GO:0006412">
    <property type="term" value="P:translation"/>
    <property type="evidence" value="ECO:0007669"/>
    <property type="project" value="UniProtKB-UniRule"/>
</dbReference>
<feature type="domain" description="Large ribosomal subunit protein bL25 beta" evidence="8">
    <location>
        <begin position="97"/>
        <end position="181"/>
    </location>
</feature>
<evidence type="ECO:0000256" key="6">
    <source>
        <dbReference type="SAM" id="MobiDB-lite"/>
    </source>
</evidence>
<evidence type="ECO:0000259" key="8">
    <source>
        <dbReference type="Pfam" id="PF14693"/>
    </source>
</evidence>
<dbReference type="NCBIfam" id="TIGR00731">
    <property type="entry name" value="bL25_bact_ctc"/>
    <property type="match status" value="1"/>
</dbReference>
<comment type="similarity">
    <text evidence="5">Belongs to the bacterial ribosomal protein bL25 family. CTC subfamily.</text>
</comment>
<organism evidence="9 10">
    <name type="scientific">Candidatus Yanofskybacteria bacterium GW2011_GWC2_41_9</name>
    <dbReference type="NCBI Taxonomy" id="1619029"/>
    <lineage>
        <taxon>Bacteria</taxon>
        <taxon>Candidatus Yanofskyibacteriota</taxon>
    </lineage>
</organism>
<dbReference type="SUPFAM" id="SSF50715">
    <property type="entry name" value="Ribosomal protein L25-like"/>
    <property type="match status" value="1"/>
</dbReference>
<dbReference type="EMBL" id="LCCE01000045">
    <property type="protein sequence ID" value="KKS25215.1"/>
    <property type="molecule type" value="Genomic_DNA"/>
</dbReference>
<dbReference type="PANTHER" id="PTHR33284:SF1">
    <property type="entry name" value="RIBOSOMAL PROTEIN L25_GLN-TRNA SYNTHETASE, ANTI-CODON-BINDING DOMAIN-CONTAINING PROTEIN"/>
    <property type="match status" value="1"/>
</dbReference>